<evidence type="ECO:0000313" key="1">
    <source>
        <dbReference type="EMBL" id="MBM7555931.1"/>
    </source>
</evidence>
<dbReference type="AlphaFoldDB" id="A0A938XQW8"/>
<accession>A0A938XQW8</accession>
<gene>
    <name evidence="1" type="ORF">JOC47_000765</name>
</gene>
<dbReference type="EMBL" id="JAFBDQ010000003">
    <property type="protein sequence ID" value="MBM7555931.1"/>
    <property type="molecule type" value="Genomic_DNA"/>
</dbReference>
<dbReference type="Proteomes" id="UP000774000">
    <property type="component" value="Unassembled WGS sequence"/>
</dbReference>
<organism evidence="1 2">
    <name type="scientific">Halanaerobacter jeridensis</name>
    <dbReference type="NCBI Taxonomy" id="706427"/>
    <lineage>
        <taxon>Bacteria</taxon>
        <taxon>Bacillati</taxon>
        <taxon>Bacillota</taxon>
        <taxon>Clostridia</taxon>
        <taxon>Halanaerobiales</taxon>
        <taxon>Halobacteroidaceae</taxon>
        <taxon>Halanaerobacter</taxon>
    </lineage>
</organism>
<dbReference type="RefSeq" id="WP_204700642.1">
    <property type="nucleotide sequence ID" value="NZ_JAFBDQ010000003.1"/>
</dbReference>
<evidence type="ECO:0000313" key="2">
    <source>
        <dbReference type="Proteomes" id="UP000774000"/>
    </source>
</evidence>
<keyword evidence="2" id="KW-1185">Reference proteome</keyword>
<name>A0A938XQW8_9FIRM</name>
<reference evidence="1" key="1">
    <citation type="submission" date="2021-01" db="EMBL/GenBank/DDBJ databases">
        <title>Genomic Encyclopedia of Type Strains, Phase IV (KMG-IV): sequencing the most valuable type-strain genomes for metagenomic binning, comparative biology and taxonomic classification.</title>
        <authorList>
            <person name="Goeker M."/>
        </authorList>
    </citation>
    <scope>NUCLEOTIDE SEQUENCE</scope>
    <source>
        <strain evidence="1">DSM 23230</strain>
    </source>
</reference>
<sequence length="359" mass="39982">MKLKLSLLFIILLVIIAPTSVYAIEVGGEIEVKGYTVGNNSEYSTLLQEKLNLELFLPETEKTEAKFEIDIMTDSKTKSNNTQIKKLYLSRKYEEFDLTVGRQPISWLFGSLLNPVDFNLGAETIEQESSAKNVDAVEIYHPFNWGSNLTGVLSTTDSGKIKYGVRARTTINGYDLTANFVKERNDLEKRIAATLKGDIGTIGVYGAAGHYIEQNENIFLIGADYSFYQGIHQIILQGEYLYDKVGINNYLANIFTSSSNILTTEVGSELVAGTINYGIDDFNTLKVTALMHLEDSSLLLIPEYESQLVGNLDLNLRWGLLLGARGEVFGPQEINITDNSTSNLSNLDNFLEITLSYPF</sequence>
<protein>
    <submittedName>
        <fullName evidence="1">Uncharacterized protein</fullName>
    </submittedName>
</protein>
<proteinExistence type="predicted"/>
<comment type="caution">
    <text evidence="1">The sequence shown here is derived from an EMBL/GenBank/DDBJ whole genome shotgun (WGS) entry which is preliminary data.</text>
</comment>